<dbReference type="OrthoDB" id="10260017at2759"/>
<reference evidence="2 3" key="1">
    <citation type="journal article" date="2009" name="Science">
        <title>Green evolution and dynamic adaptations revealed by genomes of the marine picoeukaryotes Micromonas.</title>
        <authorList>
            <person name="Worden A.Z."/>
            <person name="Lee J.H."/>
            <person name="Mock T."/>
            <person name="Rouze P."/>
            <person name="Simmons M.P."/>
            <person name="Aerts A.L."/>
            <person name="Allen A.E."/>
            <person name="Cuvelier M.L."/>
            <person name="Derelle E."/>
            <person name="Everett M.V."/>
            <person name="Foulon E."/>
            <person name="Grimwood J."/>
            <person name="Gundlach H."/>
            <person name="Henrissat B."/>
            <person name="Napoli C."/>
            <person name="McDonald S.M."/>
            <person name="Parker M.S."/>
            <person name="Rombauts S."/>
            <person name="Salamov A."/>
            <person name="Von Dassow P."/>
            <person name="Badger J.H."/>
            <person name="Coutinho P.M."/>
            <person name="Demir E."/>
            <person name="Dubchak I."/>
            <person name="Gentemann C."/>
            <person name="Eikrem W."/>
            <person name="Gready J.E."/>
            <person name="John U."/>
            <person name="Lanier W."/>
            <person name="Lindquist E.A."/>
            <person name="Lucas S."/>
            <person name="Mayer K.F."/>
            <person name="Moreau H."/>
            <person name="Not F."/>
            <person name="Otillar R."/>
            <person name="Panaud O."/>
            <person name="Pangilinan J."/>
            <person name="Paulsen I."/>
            <person name="Piegu B."/>
            <person name="Poliakov A."/>
            <person name="Robbens S."/>
            <person name="Schmutz J."/>
            <person name="Toulza E."/>
            <person name="Wyss T."/>
            <person name="Zelensky A."/>
            <person name="Zhou K."/>
            <person name="Armbrust E.V."/>
            <person name="Bhattacharya D."/>
            <person name="Goodenough U.W."/>
            <person name="Van de Peer Y."/>
            <person name="Grigoriev I.V."/>
        </authorList>
    </citation>
    <scope>NUCLEOTIDE SEQUENCE [LARGE SCALE GENOMIC DNA]</scope>
    <source>
        <strain evidence="3">RCC299 / NOUM17</strain>
    </source>
</reference>
<dbReference type="RefSeq" id="XP_002507405.1">
    <property type="nucleotide sequence ID" value="XM_002507359.1"/>
</dbReference>
<sequence length="288" mass="32407">MEPRPEDPARADTRHHVRPSAPGADTAAGEGEGYRVINGGLSEEQIAERVVDYDDDEYGFVKMVRSALVEAGVLKEETPLGKLHALAPPKGRRKNPFLFVLQNDLRKSKEFAAALHRFVRQEICAALGVSRVAYQRRPTFRVHMAGGPAQGFAHADGLEPYNHQPGEVNIWLPLSKVHGSNSLMCESSPGKGDFHAFEAEPGQFVKFYGNRCWHYCLDNKTDDTRVSFDLRVVPMDLFDNNHDGPSKTLTKKSSKKRFSGIKPLKLGEYYMDSDAEFDEQWQQMRGRM</sequence>
<dbReference type="OMA" id="ARIHYDA"/>
<proteinExistence type="predicted"/>
<evidence type="ECO:0008006" key="4">
    <source>
        <dbReference type="Google" id="ProtNLM"/>
    </source>
</evidence>
<accession>C1FF00</accession>
<gene>
    <name evidence="2" type="ORF">MICPUN_107437</name>
</gene>
<dbReference type="InParanoid" id="C1FF00"/>
<dbReference type="KEGG" id="mis:MICPUN_107437"/>
<evidence type="ECO:0000313" key="2">
    <source>
        <dbReference type="EMBL" id="ACO68663.1"/>
    </source>
</evidence>
<evidence type="ECO:0000313" key="3">
    <source>
        <dbReference type="Proteomes" id="UP000002009"/>
    </source>
</evidence>
<dbReference type="eggNOG" id="ENOG502S4S6">
    <property type="taxonomic scope" value="Eukaryota"/>
</dbReference>
<dbReference type="Proteomes" id="UP000002009">
    <property type="component" value="Chromosome 1"/>
</dbReference>
<dbReference type="AlphaFoldDB" id="C1FF00"/>
<feature type="region of interest" description="Disordered" evidence="1">
    <location>
        <begin position="1"/>
        <end position="32"/>
    </location>
</feature>
<dbReference type="GeneID" id="8249950"/>
<name>C1FF00_MICCC</name>
<evidence type="ECO:0000256" key="1">
    <source>
        <dbReference type="SAM" id="MobiDB-lite"/>
    </source>
</evidence>
<dbReference type="SUPFAM" id="SSF51197">
    <property type="entry name" value="Clavaminate synthase-like"/>
    <property type="match status" value="1"/>
</dbReference>
<dbReference type="EMBL" id="CP001574">
    <property type="protein sequence ID" value="ACO68663.1"/>
    <property type="molecule type" value="Genomic_DNA"/>
</dbReference>
<organism evidence="2 3">
    <name type="scientific">Micromonas commoda (strain RCC299 / NOUM17 / CCMP2709)</name>
    <name type="common">Picoplanktonic green alga</name>
    <dbReference type="NCBI Taxonomy" id="296587"/>
    <lineage>
        <taxon>Eukaryota</taxon>
        <taxon>Viridiplantae</taxon>
        <taxon>Chlorophyta</taxon>
        <taxon>Mamiellophyceae</taxon>
        <taxon>Mamiellales</taxon>
        <taxon>Mamiellaceae</taxon>
        <taxon>Micromonas</taxon>
    </lineage>
</organism>
<protein>
    <recommendedName>
        <fullName evidence="4">Aspartyl/asparaginy/proline hydroxylase domain-containing protein</fullName>
    </recommendedName>
</protein>
<feature type="compositionally biased region" description="Basic and acidic residues" evidence="1">
    <location>
        <begin position="1"/>
        <end position="14"/>
    </location>
</feature>
<keyword evidence="3" id="KW-1185">Reference proteome</keyword>